<reference evidence="2" key="1">
    <citation type="journal article" date="2022" name="bioRxiv">
        <title>Sequencing and chromosome-scale assembly of the giantPleurodeles waltlgenome.</title>
        <authorList>
            <person name="Brown T."/>
            <person name="Elewa A."/>
            <person name="Iarovenko S."/>
            <person name="Subramanian E."/>
            <person name="Araus A.J."/>
            <person name="Petzold A."/>
            <person name="Susuki M."/>
            <person name="Suzuki K.-i.T."/>
            <person name="Hayashi T."/>
            <person name="Toyoda A."/>
            <person name="Oliveira C."/>
            <person name="Osipova E."/>
            <person name="Leigh N.D."/>
            <person name="Simon A."/>
            <person name="Yun M.H."/>
        </authorList>
    </citation>
    <scope>NUCLEOTIDE SEQUENCE</scope>
    <source>
        <strain evidence="2">20211129_DDA</strain>
        <tissue evidence="2">Liver</tissue>
    </source>
</reference>
<evidence type="ECO:0000313" key="3">
    <source>
        <dbReference type="Proteomes" id="UP001066276"/>
    </source>
</evidence>
<accession>A0AAV7RI16</accession>
<evidence type="ECO:0000313" key="2">
    <source>
        <dbReference type="EMBL" id="KAJ1151166.1"/>
    </source>
</evidence>
<comment type="caution">
    <text evidence="2">The sequence shown here is derived from an EMBL/GenBank/DDBJ whole genome shotgun (WGS) entry which is preliminary data.</text>
</comment>
<dbReference type="Proteomes" id="UP001066276">
    <property type="component" value="Chromosome 5"/>
</dbReference>
<sequence>MGSLRSDLGSGTTSGRYSQPPPASLPMTLPAPPAPSGGTSPIPFTDDLELERSGTMLIPTPMMHTGARSMPEHFYEQPDTGEEWEGSQDSLELEVSIRYLPQM</sequence>
<feature type="compositionally biased region" description="Pro residues" evidence="1">
    <location>
        <begin position="19"/>
        <end position="35"/>
    </location>
</feature>
<evidence type="ECO:0000256" key="1">
    <source>
        <dbReference type="SAM" id="MobiDB-lite"/>
    </source>
</evidence>
<keyword evidence="3" id="KW-1185">Reference proteome</keyword>
<dbReference type="EMBL" id="JANPWB010000009">
    <property type="protein sequence ID" value="KAJ1151166.1"/>
    <property type="molecule type" value="Genomic_DNA"/>
</dbReference>
<protein>
    <submittedName>
        <fullName evidence="2">Uncharacterized protein</fullName>
    </submittedName>
</protein>
<feature type="region of interest" description="Disordered" evidence="1">
    <location>
        <begin position="1"/>
        <end position="46"/>
    </location>
</feature>
<name>A0AAV7RI16_PLEWA</name>
<proteinExistence type="predicted"/>
<organism evidence="2 3">
    <name type="scientific">Pleurodeles waltl</name>
    <name type="common">Iberian ribbed newt</name>
    <dbReference type="NCBI Taxonomy" id="8319"/>
    <lineage>
        <taxon>Eukaryota</taxon>
        <taxon>Metazoa</taxon>
        <taxon>Chordata</taxon>
        <taxon>Craniata</taxon>
        <taxon>Vertebrata</taxon>
        <taxon>Euteleostomi</taxon>
        <taxon>Amphibia</taxon>
        <taxon>Batrachia</taxon>
        <taxon>Caudata</taxon>
        <taxon>Salamandroidea</taxon>
        <taxon>Salamandridae</taxon>
        <taxon>Pleurodelinae</taxon>
        <taxon>Pleurodeles</taxon>
    </lineage>
</organism>
<gene>
    <name evidence="2" type="ORF">NDU88_003953</name>
</gene>
<dbReference type="AlphaFoldDB" id="A0AAV7RI16"/>